<organism evidence="2 3">
    <name type="scientific">Blastomyces silverae</name>
    <dbReference type="NCBI Taxonomy" id="2060906"/>
    <lineage>
        <taxon>Eukaryota</taxon>
        <taxon>Fungi</taxon>
        <taxon>Dikarya</taxon>
        <taxon>Ascomycota</taxon>
        <taxon>Pezizomycotina</taxon>
        <taxon>Eurotiomycetes</taxon>
        <taxon>Eurotiomycetidae</taxon>
        <taxon>Onygenales</taxon>
        <taxon>Ajellomycetaceae</taxon>
        <taxon>Blastomyces</taxon>
    </lineage>
</organism>
<feature type="compositionally biased region" description="Basic and acidic residues" evidence="1">
    <location>
        <begin position="357"/>
        <end position="374"/>
    </location>
</feature>
<dbReference type="OrthoDB" id="2139939at2759"/>
<name>A0A0H1BQK4_9EURO</name>
<reference evidence="3" key="1">
    <citation type="journal article" date="2015" name="PLoS Genet.">
        <title>The dynamic genome and transcriptome of the human fungal pathogen Blastomyces and close relative Emmonsia.</title>
        <authorList>
            <person name="Munoz J.F."/>
            <person name="Gauthier G.M."/>
            <person name="Desjardins C.A."/>
            <person name="Gallo J.E."/>
            <person name="Holder J."/>
            <person name="Sullivan T.D."/>
            <person name="Marty A.J."/>
            <person name="Carmen J.C."/>
            <person name="Chen Z."/>
            <person name="Ding L."/>
            <person name="Gujja S."/>
            <person name="Magrini V."/>
            <person name="Misas E."/>
            <person name="Mitreva M."/>
            <person name="Priest M."/>
            <person name="Saif S."/>
            <person name="Whiston E.A."/>
            <person name="Young S."/>
            <person name="Zeng Q."/>
            <person name="Goldman W.E."/>
            <person name="Mardis E.R."/>
            <person name="Taylor J.W."/>
            <person name="McEwen J.G."/>
            <person name="Clay O.K."/>
            <person name="Klein B.S."/>
            <person name="Cuomo C.A."/>
        </authorList>
    </citation>
    <scope>NUCLEOTIDE SEQUENCE [LARGE SCALE GENOMIC DNA]</scope>
    <source>
        <strain evidence="3">UAMH 139</strain>
    </source>
</reference>
<dbReference type="InterPro" id="IPR044688">
    <property type="entry name" value="SCI-1-like"/>
</dbReference>
<feature type="compositionally biased region" description="Polar residues" evidence="1">
    <location>
        <begin position="147"/>
        <end position="157"/>
    </location>
</feature>
<dbReference type="Proteomes" id="UP000053573">
    <property type="component" value="Unassembled WGS sequence"/>
</dbReference>
<evidence type="ECO:0000313" key="3">
    <source>
        <dbReference type="Proteomes" id="UP000053573"/>
    </source>
</evidence>
<feature type="compositionally biased region" description="Acidic residues" evidence="1">
    <location>
        <begin position="210"/>
        <end position="223"/>
    </location>
</feature>
<feature type="compositionally biased region" description="Basic and acidic residues" evidence="1">
    <location>
        <begin position="50"/>
        <end position="63"/>
    </location>
</feature>
<evidence type="ECO:0000313" key="2">
    <source>
        <dbReference type="EMBL" id="KLJ11446.1"/>
    </source>
</evidence>
<keyword evidence="3" id="KW-1185">Reference proteome</keyword>
<dbReference type="AlphaFoldDB" id="A0A0H1BQK4"/>
<feature type="compositionally biased region" description="Low complexity" evidence="1">
    <location>
        <begin position="21"/>
        <end position="36"/>
    </location>
</feature>
<protein>
    <submittedName>
        <fullName evidence="2">Uncharacterized protein</fullName>
    </submittedName>
</protein>
<accession>A0A0H1BQK4</accession>
<dbReference type="EMBL" id="LDEV01001580">
    <property type="protein sequence ID" value="KLJ11446.1"/>
    <property type="molecule type" value="Genomic_DNA"/>
</dbReference>
<feature type="compositionally biased region" description="Basic and acidic residues" evidence="1">
    <location>
        <begin position="175"/>
        <end position="195"/>
    </location>
</feature>
<evidence type="ECO:0000256" key="1">
    <source>
        <dbReference type="SAM" id="MobiDB-lite"/>
    </source>
</evidence>
<feature type="compositionally biased region" description="Basic and acidic residues" evidence="1">
    <location>
        <begin position="1"/>
        <end position="13"/>
    </location>
</feature>
<feature type="compositionally biased region" description="Polar residues" evidence="1">
    <location>
        <begin position="241"/>
        <end position="277"/>
    </location>
</feature>
<sequence length="415" mass="47325">MDASRHYRDEYRSYRSRSRSLSRSQPVSTSHSPSPQHSRRRDQHRRHRRASDDRDARSRSPERRNRKHSRREQGRRAVAAPVTLPFDARPLSKHDLQLLEPMFALYLDIQKNIDIADLDEREVKGRWKSFVGKWNRGELAEGWYDPSTFQKAQQDSAAGNYERVSSPGPRASPDYGERYRKTGRKDTSETPRERSTSSAISLDQRSKDTEENENEDDDEEEESYGPKLPTADSSLAIGPSTARSSGADQKSGPTIPSFQDLQLQRESQTESQTTAFVTQRKESSLARAAHKAQIRSAEEEIAPRAEPGTRERRLEKKRETAVANRAFAESKTGGDDDGIVGDDELMGGGGAGGDDLAALKKQREKETRKKNEREIRREELLRARAAEREERLKAYRRREEETMSVLKALAKQRFG</sequence>
<feature type="compositionally biased region" description="Acidic residues" evidence="1">
    <location>
        <begin position="335"/>
        <end position="345"/>
    </location>
</feature>
<comment type="caution">
    <text evidence="2">The sequence shown here is derived from an EMBL/GenBank/DDBJ whole genome shotgun (WGS) entry which is preliminary data.</text>
</comment>
<feature type="region of interest" description="Disordered" evidence="1">
    <location>
        <begin position="146"/>
        <end position="374"/>
    </location>
</feature>
<feature type="compositionally biased region" description="Basic and acidic residues" evidence="1">
    <location>
        <begin position="296"/>
        <end position="320"/>
    </location>
</feature>
<feature type="compositionally biased region" description="Basic residues" evidence="1">
    <location>
        <begin position="37"/>
        <end position="49"/>
    </location>
</feature>
<dbReference type="PANTHER" id="PTHR34117">
    <property type="entry name" value="STYLE CELL-CYCLE INHIBITOR 1"/>
    <property type="match status" value="1"/>
</dbReference>
<proteinExistence type="predicted"/>
<gene>
    <name evidence="2" type="ORF">EMPG_09751</name>
</gene>
<feature type="region of interest" description="Disordered" evidence="1">
    <location>
        <begin position="1"/>
        <end position="77"/>
    </location>
</feature>
<dbReference type="PANTHER" id="PTHR34117:SF1">
    <property type="entry name" value="STYLE CELL-CYCLE INHIBITOR 1"/>
    <property type="match status" value="1"/>
</dbReference>